<dbReference type="AlphaFoldDB" id="A0A8H7C526"/>
<protein>
    <recommendedName>
        <fullName evidence="7">Hydrophobin</fullName>
    </recommendedName>
</protein>
<dbReference type="Proteomes" id="UP000629468">
    <property type="component" value="Unassembled WGS sequence"/>
</dbReference>
<feature type="signal peptide" evidence="7">
    <location>
        <begin position="1"/>
        <end position="19"/>
    </location>
</feature>
<dbReference type="GO" id="GO:0009277">
    <property type="term" value="C:fungal-type cell wall"/>
    <property type="evidence" value="ECO:0007669"/>
    <property type="project" value="InterPro"/>
</dbReference>
<dbReference type="PROSITE" id="PS00956">
    <property type="entry name" value="HYDROPHOBIN"/>
    <property type="match status" value="1"/>
</dbReference>
<reference evidence="9 10" key="1">
    <citation type="journal article" name="Sci. Rep.">
        <title>Telomere-to-telomere assembled and centromere annotated genomes of the two main subspecies of the button mushroom Agaricus bisporus reveal especially polymorphic chromosome ends.</title>
        <authorList>
            <person name="Sonnenberg A.S.M."/>
            <person name="Sedaghat-Telgerd N."/>
            <person name="Lavrijssen B."/>
            <person name="Ohm R.A."/>
            <person name="Hendrickx P.M."/>
            <person name="Scholtmeijer K."/>
            <person name="Baars J.J.P."/>
            <person name="van Peer A."/>
        </authorList>
    </citation>
    <scope>NUCLEOTIDE SEQUENCE [LARGE SCALE GENOMIC DNA]</scope>
    <source>
        <strain evidence="9 10">H119_p4</strain>
    </source>
</reference>
<keyword evidence="5 7" id="KW-0732">Signal</keyword>
<comment type="subcellular location">
    <subcellularLocation>
        <location evidence="1 7">Secreted</location>
        <location evidence="1 7">Cell wall</location>
    </subcellularLocation>
</comment>
<sequence length="139" mass="14419">MKFNTVFTFITLSAASVYAANYETNASRLARGLPPLPPTRRTSSWGAKRAQPSGVPSNISGCNSGQVQCCNTVMNSADSNANTLMDLLNMASPVTNLIGLNCSPLGTGGNRCTSQPLCCENNSSNGLVSTGCTPIVLNA</sequence>
<evidence type="ECO:0000256" key="2">
    <source>
        <dbReference type="ARBA" id="ARBA00010446"/>
    </source>
</evidence>
<organism evidence="9 10">
    <name type="scientific">Agaricus bisporus var. burnettii</name>
    <dbReference type="NCBI Taxonomy" id="192524"/>
    <lineage>
        <taxon>Eukaryota</taxon>
        <taxon>Fungi</taxon>
        <taxon>Dikarya</taxon>
        <taxon>Basidiomycota</taxon>
        <taxon>Agaricomycotina</taxon>
        <taxon>Agaricomycetes</taxon>
        <taxon>Agaricomycetidae</taxon>
        <taxon>Agaricales</taxon>
        <taxon>Agaricineae</taxon>
        <taxon>Agaricaceae</taxon>
        <taxon>Agaricus</taxon>
    </lineage>
</organism>
<dbReference type="CDD" id="cd23507">
    <property type="entry name" value="hydrophobin_I"/>
    <property type="match status" value="1"/>
</dbReference>
<evidence type="ECO:0000256" key="6">
    <source>
        <dbReference type="ARBA" id="ARBA00023157"/>
    </source>
</evidence>
<dbReference type="InterPro" id="IPR001338">
    <property type="entry name" value="Class_I_Hydrophobin"/>
</dbReference>
<feature type="chain" id="PRO_5034524217" description="Hydrophobin" evidence="7">
    <location>
        <begin position="20"/>
        <end position="139"/>
    </location>
</feature>
<keyword evidence="3 7" id="KW-0134">Cell wall</keyword>
<dbReference type="EMBL" id="JABXXO010000012">
    <property type="protein sequence ID" value="KAF7762111.1"/>
    <property type="molecule type" value="Genomic_DNA"/>
</dbReference>
<name>A0A8H7C526_AGABI</name>
<accession>A0A8H7C526</accession>
<proteinExistence type="inferred from homology"/>
<comment type="caution">
    <text evidence="9">The sequence shown here is derived from an EMBL/GenBank/DDBJ whole genome shotgun (WGS) entry which is preliminary data.</text>
</comment>
<feature type="compositionally biased region" description="Low complexity" evidence="8">
    <location>
        <begin position="33"/>
        <end position="44"/>
    </location>
</feature>
<feature type="region of interest" description="Disordered" evidence="8">
    <location>
        <begin position="33"/>
        <end position="52"/>
    </location>
</feature>
<dbReference type="InterPro" id="IPR019778">
    <property type="entry name" value="Class_I_Hydrophobin_CS"/>
</dbReference>
<evidence type="ECO:0000256" key="5">
    <source>
        <dbReference type="ARBA" id="ARBA00022729"/>
    </source>
</evidence>
<dbReference type="Pfam" id="PF01185">
    <property type="entry name" value="Hydrophobin"/>
    <property type="match status" value="1"/>
</dbReference>
<evidence type="ECO:0000256" key="8">
    <source>
        <dbReference type="SAM" id="MobiDB-lite"/>
    </source>
</evidence>
<evidence type="ECO:0000313" key="9">
    <source>
        <dbReference type="EMBL" id="KAF7762111.1"/>
    </source>
</evidence>
<dbReference type="GO" id="GO:0005199">
    <property type="term" value="F:structural constituent of cell wall"/>
    <property type="evidence" value="ECO:0007669"/>
    <property type="project" value="InterPro"/>
</dbReference>
<evidence type="ECO:0000256" key="7">
    <source>
        <dbReference type="RuleBase" id="RU365009"/>
    </source>
</evidence>
<evidence type="ECO:0000256" key="4">
    <source>
        <dbReference type="ARBA" id="ARBA00022525"/>
    </source>
</evidence>
<evidence type="ECO:0000256" key="1">
    <source>
        <dbReference type="ARBA" id="ARBA00004191"/>
    </source>
</evidence>
<gene>
    <name evidence="9" type="ORF">Agabi119p4_8704</name>
</gene>
<keyword evidence="6 7" id="KW-1015">Disulfide bond</keyword>
<comment type="similarity">
    <text evidence="2 7">Belongs to the fungal hydrophobin family.</text>
</comment>
<dbReference type="SMART" id="SM00075">
    <property type="entry name" value="HYDRO"/>
    <property type="match status" value="1"/>
</dbReference>
<keyword evidence="4 7" id="KW-0964">Secreted</keyword>
<evidence type="ECO:0000313" key="10">
    <source>
        <dbReference type="Proteomes" id="UP000629468"/>
    </source>
</evidence>
<evidence type="ECO:0000256" key="3">
    <source>
        <dbReference type="ARBA" id="ARBA00022512"/>
    </source>
</evidence>